<dbReference type="Gene3D" id="2.40.50.100">
    <property type="match status" value="1"/>
</dbReference>
<dbReference type="PANTHER" id="PTHR42781">
    <property type="entry name" value="SPERMIDINE/PUTRESCINE IMPORT ATP-BINDING PROTEIN POTA"/>
    <property type="match status" value="1"/>
</dbReference>
<dbReference type="InterPro" id="IPR050093">
    <property type="entry name" value="ABC_SmlMolc_Importer"/>
</dbReference>
<reference evidence="10" key="1">
    <citation type="journal article" date="2019" name="Int. J. Syst. Evol. Microbiol.">
        <title>The Global Catalogue of Microorganisms (GCM) 10K type strain sequencing project: providing services to taxonomists for standard genome sequencing and annotation.</title>
        <authorList>
            <consortium name="The Broad Institute Genomics Platform"/>
            <consortium name="The Broad Institute Genome Sequencing Center for Infectious Disease"/>
            <person name="Wu L."/>
            <person name="Ma J."/>
        </authorList>
    </citation>
    <scope>NUCLEOTIDE SEQUENCE [LARGE SCALE GENOMIC DNA]</scope>
    <source>
        <strain evidence="10">CECT 7226</strain>
    </source>
</reference>
<gene>
    <name evidence="7 9" type="primary">potA</name>
    <name evidence="9" type="ORF">QWY96_13830</name>
</gene>
<dbReference type="SMART" id="SM00382">
    <property type="entry name" value="AAA"/>
    <property type="match status" value="1"/>
</dbReference>
<name>A0ABT8CIZ6_9VIBR</name>
<evidence type="ECO:0000313" key="9">
    <source>
        <dbReference type="EMBL" id="MDN3701706.1"/>
    </source>
</evidence>
<dbReference type="CDD" id="cd03300">
    <property type="entry name" value="ABC_PotA_N"/>
    <property type="match status" value="1"/>
</dbReference>
<dbReference type="NCBIfam" id="TIGR01187">
    <property type="entry name" value="potA"/>
    <property type="match status" value="1"/>
</dbReference>
<proteinExistence type="inferred from homology"/>
<keyword evidence="3 7" id="KW-0547">Nucleotide-binding</keyword>
<keyword evidence="10" id="KW-1185">Reference proteome</keyword>
<evidence type="ECO:0000256" key="5">
    <source>
        <dbReference type="ARBA" id="ARBA00022967"/>
    </source>
</evidence>
<dbReference type="PROSITE" id="PS00211">
    <property type="entry name" value="ABC_TRANSPORTER_1"/>
    <property type="match status" value="1"/>
</dbReference>
<evidence type="ECO:0000256" key="4">
    <source>
        <dbReference type="ARBA" id="ARBA00022840"/>
    </source>
</evidence>
<dbReference type="InterPro" id="IPR017871">
    <property type="entry name" value="ABC_transporter-like_CS"/>
</dbReference>
<keyword evidence="1 7" id="KW-0813">Transport</keyword>
<accession>A0ABT8CIZ6</accession>
<dbReference type="InterPro" id="IPR017879">
    <property type="entry name" value="PotA_ATP-bd"/>
</dbReference>
<dbReference type="PANTHER" id="PTHR42781:SF4">
    <property type="entry name" value="SPERMIDINE_PUTRESCINE IMPORT ATP-BINDING PROTEIN POTA"/>
    <property type="match status" value="1"/>
</dbReference>
<dbReference type="SUPFAM" id="SSF52540">
    <property type="entry name" value="P-loop containing nucleoside triphosphate hydrolases"/>
    <property type="match status" value="1"/>
</dbReference>
<comment type="function">
    <text evidence="7">Part of the ABC transporter complex PotABCD involved in spermidine/putrescine import. Responsible for energy coupling to the transport system.</text>
</comment>
<comment type="catalytic activity">
    <reaction evidence="7">
        <text>ATP + H2O + polyamine-[polyamine-binding protein]Side 1 = ADP + phosphate + polyamineSide 2 + [polyamine-binding protein]Side 1.</text>
        <dbReference type="EC" id="7.6.2.11"/>
    </reaction>
</comment>
<sequence length="371" mass="41900">MNAKKSVGKPVVQLAGISKSFDGKEVIGNLDLNVNHGEFLTILGPSGCGKTTVLRMIAGFETADSGQILLAEQNVTQVPAEQRHVNTVFQSYALFPHMTVFDNVAFGLRMQKVPSSEIEPRVMDALKMVRLTQMAQRKPHQLSGGQQQRIAIARAVVNKPKVLLLDESLSALDYKLRKQMQIELKQLQRQLGITFIFVTHDQEEALSMSDRIIVMRDGVIEQDGTPREIYEEPKNLFVARFIGEINVFEATAKFRQDEKRIVATIEGEESIIYYDKDVKPGQKLQVLLRPEDLRIEEIKESEQCGIVGHIVERTYKGMTLDSVVELESGMRVMVSEFFNEDDPDVDHSLGQKVAVTWVESWEVVLEDEQKV</sequence>
<dbReference type="InterPro" id="IPR008995">
    <property type="entry name" value="Mo/tungstate-bd_C_term_dom"/>
</dbReference>
<keyword evidence="6 7" id="KW-0472">Membrane</keyword>
<dbReference type="EMBL" id="JAUFQY010000001">
    <property type="protein sequence ID" value="MDN3701706.1"/>
    <property type="molecule type" value="Genomic_DNA"/>
</dbReference>
<dbReference type="EC" id="7.6.2.11" evidence="7"/>
<organism evidence="9 10">
    <name type="scientific">Vibrio artabrorum</name>
    <dbReference type="NCBI Taxonomy" id="446374"/>
    <lineage>
        <taxon>Bacteria</taxon>
        <taxon>Pseudomonadati</taxon>
        <taxon>Pseudomonadota</taxon>
        <taxon>Gammaproteobacteria</taxon>
        <taxon>Vibrionales</taxon>
        <taxon>Vibrionaceae</taxon>
        <taxon>Vibrio</taxon>
    </lineage>
</organism>
<dbReference type="InterPro" id="IPR027417">
    <property type="entry name" value="P-loop_NTPase"/>
</dbReference>
<dbReference type="GO" id="GO:0005524">
    <property type="term" value="F:ATP binding"/>
    <property type="evidence" value="ECO:0007669"/>
    <property type="project" value="UniProtKB-KW"/>
</dbReference>
<dbReference type="InterPro" id="IPR003439">
    <property type="entry name" value="ABC_transporter-like_ATP-bd"/>
</dbReference>
<dbReference type="Proteomes" id="UP001223712">
    <property type="component" value="Unassembled WGS sequence"/>
</dbReference>
<dbReference type="InterPro" id="IPR013611">
    <property type="entry name" value="Transp-assoc_OB_typ2"/>
</dbReference>
<dbReference type="NCBIfam" id="NF006987">
    <property type="entry name" value="PRK09452.1"/>
    <property type="match status" value="1"/>
</dbReference>
<evidence type="ECO:0000256" key="2">
    <source>
        <dbReference type="ARBA" id="ARBA00022475"/>
    </source>
</evidence>
<dbReference type="RefSeq" id="WP_261839622.1">
    <property type="nucleotide sequence ID" value="NZ_AP025458.1"/>
</dbReference>
<keyword evidence="4 7" id="KW-0067">ATP-binding</keyword>
<dbReference type="InterPro" id="IPR003593">
    <property type="entry name" value="AAA+_ATPase"/>
</dbReference>
<dbReference type="Pfam" id="PF00005">
    <property type="entry name" value="ABC_tran"/>
    <property type="match status" value="1"/>
</dbReference>
<dbReference type="SUPFAM" id="SSF50331">
    <property type="entry name" value="MOP-like"/>
    <property type="match status" value="1"/>
</dbReference>
<dbReference type="PROSITE" id="PS50893">
    <property type="entry name" value="ABC_TRANSPORTER_2"/>
    <property type="match status" value="1"/>
</dbReference>
<evidence type="ECO:0000256" key="6">
    <source>
        <dbReference type="ARBA" id="ARBA00023136"/>
    </source>
</evidence>
<evidence type="ECO:0000259" key="8">
    <source>
        <dbReference type="PROSITE" id="PS50893"/>
    </source>
</evidence>
<protein>
    <recommendedName>
        <fullName evidence="7">Spermidine/putrescine import ATP-binding protein PotA</fullName>
        <ecNumber evidence="7">7.6.2.11</ecNumber>
    </recommendedName>
</protein>
<dbReference type="InterPro" id="IPR005893">
    <property type="entry name" value="PotA-like"/>
</dbReference>
<dbReference type="Gene3D" id="3.40.50.300">
    <property type="entry name" value="P-loop containing nucleotide triphosphate hydrolases"/>
    <property type="match status" value="1"/>
</dbReference>
<evidence type="ECO:0000256" key="3">
    <source>
        <dbReference type="ARBA" id="ARBA00022741"/>
    </source>
</evidence>
<feature type="domain" description="ABC transporter" evidence="8">
    <location>
        <begin position="12"/>
        <end position="242"/>
    </location>
</feature>
<comment type="caution">
    <text evidence="9">The sequence shown here is derived from an EMBL/GenBank/DDBJ whole genome shotgun (WGS) entry which is preliminary data.</text>
</comment>
<dbReference type="Pfam" id="PF08402">
    <property type="entry name" value="TOBE_2"/>
    <property type="match status" value="1"/>
</dbReference>
<evidence type="ECO:0000313" key="10">
    <source>
        <dbReference type="Proteomes" id="UP001223712"/>
    </source>
</evidence>
<evidence type="ECO:0000256" key="7">
    <source>
        <dbReference type="RuleBase" id="RU364083"/>
    </source>
</evidence>
<keyword evidence="2 7" id="KW-1003">Cell membrane</keyword>
<comment type="subunit">
    <text evidence="7">The complex is composed of two ATP-binding proteins (PotA), two transmembrane proteins (PotB and PotC) and a solute-binding protein (PotD).</text>
</comment>
<evidence type="ECO:0000256" key="1">
    <source>
        <dbReference type="ARBA" id="ARBA00022448"/>
    </source>
</evidence>
<keyword evidence="5 7" id="KW-1278">Translocase</keyword>
<comment type="similarity">
    <text evidence="7">Belongs to the ABC transporter superfamily. Spermidine/putrescine importer (TC 3.A.1.11.1) family.</text>
</comment>